<organism evidence="1 2">
    <name type="scientific">Herbiconiux daphne</name>
    <dbReference type="NCBI Taxonomy" id="2970914"/>
    <lineage>
        <taxon>Bacteria</taxon>
        <taxon>Bacillati</taxon>
        <taxon>Actinomycetota</taxon>
        <taxon>Actinomycetes</taxon>
        <taxon>Micrococcales</taxon>
        <taxon>Microbacteriaceae</taxon>
        <taxon>Herbiconiux</taxon>
    </lineage>
</organism>
<accession>A0ABT2H392</accession>
<reference evidence="1" key="1">
    <citation type="submission" date="2022-08" db="EMBL/GenBank/DDBJ databases">
        <authorList>
            <person name="Deng Y."/>
            <person name="Han X.-F."/>
            <person name="Zhang Y.-Q."/>
        </authorList>
    </citation>
    <scope>NUCLEOTIDE SEQUENCE</scope>
    <source>
        <strain evidence="1">CPCC 203386</strain>
    </source>
</reference>
<evidence type="ECO:0000313" key="1">
    <source>
        <dbReference type="EMBL" id="MCS5734366.1"/>
    </source>
</evidence>
<dbReference type="EMBL" id="JANLCJ010000004">
    <property type="protein sequence ID" value="MCS5734366.1"/>
    <property type="molecule type" value="Genomic_DNA"/>
</dbReference>
<protein>
    <submittedName>
        <fullName evidence="1">Uncharacterized protein</fullName>
    </submittedName>
</protein>
<sequence length="85" mass="9556">MNVSPVGVRMNVVRTLPEAKGRMFRSIRRARYVLVSEQTVNSVPDRSRGISQSGFDQAIRGDAVRSVLIQPRKLLYRNNQSAARA</sequence>
<dbReference type="Proteomes" id="UP001165586">
    <property type="component" value="Unassembled WGS sequence"/>
</dbReference>
<name>A0ABT2H392_9MICO</name>
<proteinExistence type="predicted"/>
<gene>
    <name evidence="1" type="ORF">N1032_11520</name>
</gene>
<keyword evidence="2" id="KW-1185">Reference proteome</keyword>
<dbReference type="RefSeq" id="WP_259539239.1">
    <property type="nucleotide sequence ID" value="NZ_JANLCJ010000004.1"/>
</dbReference>
<comment type="caution">
    <text evidence="1">The sequence shown here is derived from an EMBL/GenBank/DDBJ whole genome shotgun (WGS) entry which is preliminary data.</text>
</comment>
<evidence type="ECO:0000313" key="2">
    <source>
        <dbReference type="Proteomes" id="UP001165586"/>
    </source>
</evidence>